<evidence type="ECO:0000313" key="1">
    <source>
        <dbReference type="EMBL" id="KAG6472458.1"/>
    </source>
</evidence>
<proteinExistence type="predicted"/>
<reference evidence="1 2" key="1">
    <citation type="submission" date="2020-08" db="EMBL/GenBank/DDBJ databases">
        <title>Plant Genome Project.</title>
        <authorList>
            <person name="Zhang R.-G."/>
        </authorList>
    </citation>
    <scope>NUCLEOTIDE SEQUENCE [LARGE SCALE GENOMIC DNA]</scope>
    <source>
        <tissue evidence="1">Rhizome</tissue>
    </source>
</reference>
<keyword evidence="2" id="KW-1185">Reference proteome</keyword>
<gene>
    <name evidence="1" type="ORF">ZIOFF_069922</name>
</gene>
<dbReference type="Proteomes" id="UP000734854">
    <property type="component" value="Unassembled WGS sequence"/>
</dbReference>
<sequence length="86" mass="9325">MPNVAAATRGCTTLRRLSGIAVDPLLLRRQLDQGFGQCAGFAQVSLSRTLTSRMSSNSGFMVTYSSTTYLCFDCEFDLASTAQLVF</sequence>
<dbReference type="EMBL" id="JACMSC010000020">
    <property type="protein sequence ID" value="KAG6472458.1"/>
    <property type="molecule type" value="Genomic_DNA"/>
</dbReference>
<dbReference type="AlphaFoldDB" id="A0A8J5C6P1"/>
<organism evidence="1 2">
    <name type="scientific">Zingiber officinale</name>
    <name type="common">Ginger</name>
    <name type="synonym">Amomum zingiber</name>
    <dbReference type="NCBI Taxonomy" id="94328"/>
    <lineage>
        <taxon>Eukaryota</taxon>
        <taxon>Viridiplantae</taxon>
        <taxon>Streptophyta</taxon>
        <taxon>Embryophyta</taxon>
        <taxon>Tracheophyta</taxon>
        <taxon>Spermatophyta</taxon>
        <taxon>Magnoliopsida</taxon>
        <taxon>Liliopsida</taxon>
        <taxon>Zingiberales</taxon>
        <taxon>Zingiberaceae</taxon>
        <taxon>Zingiber</taxon>
    </lineage>
</organism>
<accession>A0A8J5C6P1</accession>
<name>A0A8J5C6P1_ZINOF</name>
<protein>
    <submittedName>
        <fullName evidence="1">Uncharacterized protein</fullName>
    </submittedName>
</protein>
<evidence type="ECO:0000313" key="2">
    <source>
        <dbReference type="Proteomes" id="UP000734854"/>
    </source>
</evidence>
<comment type="caution">
    <text evidence="1">The sequence shown here is derived from an EMBL/GenBank/DDBJ whole genome shotgun (WGS) entry which is preliminary data.</text>
</comment>